<proteinExistence type="predicted"/>
<dbReference type="InterPro" id="IPR016162">
    <property type="entry name" value="Ald_DH_N"/>
</dbReference>
<comment type="caution">
    <text evidence="2">The sequence shown here is derived from an EMBL/GenBank/DDBJ whole genome shotgun (WGS) entry which is preliminary data.</text>
</comment>
<reference evidence="2" key="1">
    <citation type="submission" date="2021-02" db="EMBL/GenBank/DDBJ databases">
        <authorList>
            <person name="Nowell W R."/>
        </authorList>
    </citation>
    <scope>NUCLEOTIDE SEQUENCE</scope>
</reference>
<dbReference type="GO" id="GO:0016620">
    <property type="term" value="F:oxidoreductase activity, acting on the aldehyde or oxo group of donors, NAD or NADP as acceptor"/>
    <property type="evidence" value="ECO:0007669"/>
    <property type="project" value="InterPro"/>
</dbReference>
<dbReference type="EMBL" id="CAJNOO010005823">
    <property type="protein sequence ID" value="CAF1431560.1"/>
    <property type="molecule type" value="Genomic_DNA"/>
</dbReference>
<protein>
    <recommendedName>
        <fullName evidence="1">Aldehyde dehydrogenase domain-containing protein</fullName>
    </recommendedName>
</protein>
<dbReference type="SUPFAM" id="SSF53720">
    <property type="entry name" value="ALDH-like"/>
    <property type="match status" value="1"/>
</dbReference>
<dbReference type="PANTHER" id="PTHR11699">
    <property type="entry name" value="ALDEHYDE DEHYDROGENASE-RELATED"/>
    <property type="match status" value="1"/>
</dbReference>
<dbReference type="InterPro" id="IPR015590">
    <property type="entry name" value="Aldehyde_DH_dom"/>
</dbReference>
<accession>A0A815N2M6</accession>
<dbReference type="Pfam" id="PF00171">
    <property type="entry name" value="Aldedh"/>
    <property type="match status" value="1"/>
</dbReference>
<evidence type="ECO:0000313" key="3">
    <source>
        <dbReference type="Proteomes" id="UP000663882"/>
    </source>
</evidence>
<feature type="domain" description="Aldehyde dehydrogenase" evidence="1">
    <location>
        <begin position="64"/>
        <end position="152"/>
    </location>
</feature>
<dbReference type="Gene3D" id="3.40.309.10">
    <property type="entry name" value="Aldehyde Dehydrogenase, Chain A, domain 2"/>
    <property type="match status" value="1"/>
</dbReference>
<feature type="non-terminal residue" evidence="2">
    <location>
        <position position="1"/>
    </location>
</feature>
<sequence length="197" mass="22197">MYVPECVYAIAVHAHIDKVACTSPVEFGDKLKYGGERVDNKDYVIKATIFSGVKDDTQIAREERKLDPAARAQLIHKLADLLPCVLDYLARLKIPSSEKLPQESYCEILGAAICLDYYAGWADEITGETFPLESSIFITYIKHESVGIYEQIILCHTQLETILECIRSGKKVGDKGYFIRPAIFTNVKDDMKVAREE</sequence>
<gene>
    <name evidence="2" type="ORF">RFH988_LOCUS35965</name>
</gene>
<dbReference type="AlphaFoldDB" id="A0A815N2M6"/>
<dbReference type="Proteomes" id="UP000663882">
    <property type="component" value="Unassembled WGS sequence"/>
</dbReference>
<organism evidence="2 3">
    <name type="scientific">Rotaria sordida</name>
    <dbReference type="NCBI Taxonomy" id="392033"/>
    <lineage>
        <taxon>Eukaryota</taxon>
        <taxon>Metazoa</taxon>
        <taxon>Spiralia</taxon>
        <taxon>Gnathifera</taxon>
        <taxon>Rotifera</taxon>
        <taxon>Eurotatoria</taxon>
        <taxon>Bdelloidea</taxon>
        <taxon>Philodinida</taxon>
        <taxon>Philodinidae</taxon>
        <taxon>Rotaria</taxon>
    </lineage>
</organism>
<dbReference type="InterPro" id="IPR016161">
    <property type="entry name" value="Ald_DH/histidinol_DH"/>
</dbReference>
<name>A0A815N2M6_9BILA</name>
<dbReference type="InterPro" id="IPR016163">
    <property type="entry name" value="Ald_DH_C"/>
</dbReference>
<evidence type="ECO:0000259" key="1">
    <source>
        <dbReference type="Pfam" id="PF00171"/>
    </source>
</evidence>
<dbReference type="Gene3D" id="3.40.605.10">
    <property type="entry name" value="Aldehyde Dehydrogenase, Chain A, domain 1"/>
    <property type="match status" value="1"/>
</dbReference>
<evidence type="ECO:0000313" key="2">
    <source>
        <dbReference type="EMBL" id="CAF1431560.1"/>
    </source>
</evidence>